<comment type="caution">
    <text evidence="2">The sequence shown here is derived from an EMBL/GenBank/DDBJ whole genome shotgun (WGS) entry which is preliminary data.</text>
</comment>
<accession>A0A2A9MN34</accession>
<dbReference type="EMBL" id="NWUJ01000002">
    <property type="protein sequence ID" value="PFH37050.1"/>
    <property type="molecule type" value="Genomic_DNA"/>
</dbReference>
<protein>
    <submittedName>
        <fullName evidence="2">Uncharacterized protein</fullName>
    </submittedName>
</protein>
<feature type="region of interest" description="Disordered" evidence="1">
    <location>
        <begin position="1"/>
        <end position="39"/>
    </location>
</feature>
<dbReference type="GeneID" id="40308489"/>
<dbReference type="AlphaFoldDB" id="A0A2A9MN34"/>
<dbReference type="RefSeq" id="XP_029221059.1">
    <property type="nucleotide sequence ID" value="XM_029362094.1"/>
</dbReference>
<name>A0A2A9MN34_BESBE</name>
<proteinExistence type="predicted"/>
<evidence type="ECO:0000313" key="3">
    <source>
        <dbReference type="Proteomes" id="UP000224006"/>
    </source>
</evidence>
<dbReference type="KEGG" id="bbes:BESB_035080"/>
<sequence length="81" mass="8579">MKSDLVQEELHRHSPDVGDALVNDKRKGGGIRAADSPHGGLSIRRPKFYVGCLPKSEEQNKDAARGVGVAVEGPTATVTPC</sequence>
<evidence type="ECO:0000256" key="1">
    <source>
        <dbReference type="SAM" id="MobiDB-lite"/>
    </source>
</evidence>
<evidence type="ECO:0000313" key="2">
    <source>
        <dbReference type="EMBL" id="PFH37050.1"/>
    </source>
</evidence>
<feature type="compositionally biased region" description="Basic and acidic residues" evidence="1">
    <location>
        <begin position="1"/>
        <end position="27"/>
    </location>
</feature>
<reference evidence="2 3" key="1">
    <citation type="submission" date="2017-09" db="EMBL/GenBank/DDBJ databases">
        <title>Genome sequencing of Besnoitia besnoiti strain Bb-Ger1.</title>
        <authorList>
            <person name="Schares G."/>
            <person name="Venepally P."/>
            <person name="Lorenzi H.A."/>
        </authorList>
    </citation>
    <scope>NUCLEOTIDE SEQUENCE [LARGE SCALE GENOMIC DNA]</scope>
    <source>
        <strain evidence="2 3">Bb-Ger1</strain>
    </source>
</reference>
<dbReference type="Proteomes" id="UP000224006">
    <property type="component" value="Chromosome II"/>
</dbReference>
<gene>
    <name evidence="2" type="ORF">BESB_035080</name>
</gene>
<keyword evidence="3" id="KW-1185">Reference proteome</keyword>
<dbReference type="VEuPathDB" id="ToxoDB:BESB_035080"/>
<organism evidence="2 3">
    <name type="scientific">Besnoitia besnoiti</name>
    <name type="common">Apicomplexan protozoan</name>
    <dbReference type="NCBI Taxonomy" id="94643"/>
    <lineage>
        <taxon>Eukaryota</taxon>
        <taxon>Sar</taxon>
        <taxon>Alveolata</taxon>
        <taxon>Apicomplexa</taxon>
        <taxon>Conoidasida</taxon>
        <taxon>Coccidia</taxon>
        <taxon>Eucoccidiorida</taxon>
        <taxon>Eimeriorina</taxon>
        <taxon>Sarcocystidae</taxon>
        <taxon>Besnoitia</taxon>
    </lineage>
</organism>